<feature type="transmembrane region" description="Helical" evidence="1">
    <location>
        <begin position="12"/>
        <end position="36"/>
    </location>
</feature>
<name>A0A318LG44_9FIRM</name>
<protein>
    <submittedName>
        <fullName evidence="2">Uncharacterized protein</fullName>
    </submittedName>
</protein>
<dbReference type="AlphaFoldDB" id="A0A318LG44"/>
<keyword evidence="1" id="KW-0812">Transmembrane</keyword>
<evidence type="ECO:0000313" key="2">
    <source>
        <dbReference type="EMBL" id="PXX80607.1"/>
    </source>
</evidence>
<evidence type="ECO:0000256" key="1">
    <source>
        <dbReference type="SAM" id="Phobius"/>
    </source>
</evidence>
<comment type="caution">
    <text evidence="2">The sequence shown here is derived from an EMBL/GenBank/DDBJ whole genome shotgun (WGS) entry which is preliminary data.</text>
</comment>
<evidence type="ECO:0000313" key="3">
    <source>
        <dbReference type="Proteomes" id="UP000247612"/>
    </source>
</evidence>
<feature type="transmembrane region" description="Helical" evidence="1">
    <location>
        <begin position="57"/>
        <end position="78"/>
    </location>
</feature>
<proteinExistence type="predicted"/>
<dbReference type="STRING" id="1034346.GCA_000313565_01974"/>
<dbReference type="Proteomes" id="UP000247612">
    <property type="component" value="Unassembled WGS sequence"/>
</dbReference>
<keyword evidence="1" id="KW-1133">Transmembrane helix</keyword>
<dbReference type="RefSeq" id="WP_022938279.1">
    <property type="nucleotide sequence ID" value="NZ_CABKRQ010000005.1"/>
</dbReference>
<reference evidence="2 3" key="1">
    <citation type="submission" date="2018-05" db="EMBL/GenBank/DDBJ databases">
        <title>Genomic Encyclopedia of Type Strains, Phase IV (KMG-IV): sequencing the most valuable type-strain genomes for metagenomic binning, comparative biology and taxonomic classification.</title>
        <authorList>
            <person name="Goeker M."/>
        </authorList>
    </citation>
    <scope>NUCLEOTIDE SEQUENCE [LARGE SCALE GENOMIC DNA]</scope>
    <source>
        <strain evidence="2 3">JC118</strain>
    </source>
</reference>
<sequence length="109" mass="12266">MTTGNNDNGMLLLATIIKKLALVLLVLGLIGSYFIGKTMGEIKYLLNTYTRYISYDFSSFLIGAIITIITSLLIYVLGEILERVVFCDANILTFYNAMIEKKEEETHVD</sequence>
<keyword evidence="1" id="KW-0472">Membrane</keyword>
<organism evidence="2 3">
    <name type="scientific">Dielma fastidiosa</name>
    <dbReference type="NCBI Taxonomy" id="1034346"/>
    <lineage>
        <taxon>Bacteria</taxon>
        <taxon>Bacillati</taxon>
        <taxon>Bacillota</taxon>
        <taxon>Erysipelotrichia</taxon>
        <taxon>Erysipelotrichales</taxon>
        <taxon>Erysipelotrichaceae</taxon>
        <taxon>Dielma</taxon>
    </lineage>
</organism>
<gene>
    <name evidence="2" type="ORF">DES51_103203</name>
</gene>
<dbReference type="EMBL" id="QJKH01000003">
    <property type="protein sequence ID" value="PXX80607.1"/>
    <property type="molecule type" value="Genomic_DNA"/>
</dbReference>
<keyword evidence="3" id="KW-1185">Reference proteome</keyword>
<accession>A0A318LG44</accession>